<name>A0A5K3FEB0_MESCO</name>
<feature type="compositionally biased region" description="Polar residues" evidence="1">
    <location>
        <begin position="8"/>
        <end position="17"/>
    </location>
</feature>
<dbReference type="AlphaFoldDB" id="A0A5K3FEB0"/>
<evidence type="ECO:0000256" key="2">
    <source>
        <dbReference type="SAM" id="Phobius"/>
    </source>
</evidence>
<feature type="transmembrane region" description="Helical" evidence="2">
    <location>
        <begin position="35"/>
        <end position="59"/>
    </location>
</feature>
<proteinExistence type="predicted"/>
<evidence type="ECO:0000256" key="1">
    <source>
        <dbReference type="SAM" id="MobiDB-lite"/>
    </source>
</evidence>
<organism evidence="3">
    <name type="scientific">Mesocestoides corti</name>
    <name type="common">Flatworm</name>
    <dbReference type="NCBI Taxonomy" id="53468"/>
    <lineage>
        <taxon>Eukaryota</taxon>
        <taxon>Metazoa</taxon>
        <taxon>Spiralia</taxon>
        <taxon>Lophotrochozoa</taxon>
        <taxon>Platyhelminthes</taxon>
        <taxon>Cestoda</taxon>
        <taxon>Eucestoda</taxon>
        <taxon>Cyclophyllidea</taxon>
        <taxon>Mesocestoididae</taxon>
        <taxon>Mesocestoides</taxon>
    </lineage>
</organism>
<protein>
    <submittedName>
        <fullName evidence="3">Phosphatidic acid phosphatase type 2/haloperoxidase domain-containing protein</fullName>
    </submittedName>
</protein>
<keyword evidence="2" id="KW-0472">Membrane</keyword>
<evidence type="ECO:0000313" key="3">
    <source>
        <dbReference type="WBParaSite" id="MCU_007648-RA"/>
    </source>
</evidence>
<keyword evidence="2" id="KW-0812">Transmembrane</keyword>
<accession>A0A5K3FEB0</accession>
<feature type="region of interest" description="Disordered" evidence="1">
    <location>
        <begin position="1"/>
        <end position="26"/>
    </location>
</feature>
<sequence>MKKIGATEQASLTNHNPEPNHRRSSTESTALATPLFIYCSSFVSFSGWLHIFLGCHWIAD</sequence>
<dbReference type="WBParaSite" id="MCU_007648-RA">
    <property type="protein sequence ID" value="MCU_007648-RA"/>
    <property type="gene ID" value="MCU_007648"/>
</dbReference>
<keyword evidence="2" id="KW-1133">Transmembrane helix</keyword>
<reference evidence="3" key="1">
    <citation type="submission" date="2019-11" db="UniProtKB">
        <authorList>
            <consortium name="WormBaseParasite"/>
        </authorList>
    </citation>
    <scope>IDENTIFICATION</scope>
</reference>